<dbReference type="Pfam" id="PF00332">
    <property type="entry name" value="Glyco_hydro_17"/>
    <property type="match status" value="1"/>
</dbReference>
<dbReference type="EMBL" id="MAYM02002027">
    <property type="protein sequence ID" value="RLN06078.1"/>
    <property type="molecule type" value="Genomic_DNA"/>
</dbReference>
<evidence type="ECO:0000313" key="26">
    <source>
        <dbReference type="Proteomes" id="UP000285624"/>
    </source>
</evidence>
<feature type="region of interest" description="Disordered" evidence="20">
    <location>
        <begin position="692"/>
        <end position="813"/>
    </location>
</feature>
<comment type="caution">
    <text evidence="24">The sequence shown here is derived from an EMBL/GenBank/DDBJ whole genome shotgun (WGS) entry which is preliminary data.</text>
</comment>
<dbReference type="PANTHER" id="PTHR16631:SF17">
    <property type="entry name" value="GLUCAN ENDO-1,3-BETA-GLUCOSIDASE BTGC"/>
    <property type="match status" value="1"/>
</dbReference>
<keyword evidence="15" id="KW-0624">Polysaccharide degradation</keyword>
<comment type="catalytic activity">
    <reaction evidence="1">
        <text>Hydrolysis of (1-&gt;3)-beta-D-glucosidic linkages in (1-&gt;3)-beta-D-glucans.</text>
        <dbReference type="EC" id="3.2.1.39"/>
    </reaction>
</comment>
<dbReference type="InterPro" id="IPR000490">
    <property type="entry name" value="Glyco_hydro_17"/>
</dbReference>
<dbReference type="EMBL" id="JPWU03000879">
    <property type="protein sequence ID" value="KAG2505227.1"/>
    <property type="molecule type" value="Genomic_DNA"/>
</dbReference>
<keyword evidence="9 21" id="KW-0732">Signal</keyword>
<dbReference type="Proteomes" id="UP000285624">
    <property type="component" value="Unassembled WGS sequence"/>
</dbReference>
<proteinExistence type="inferred from homology"/>
<keyword evidence="6" id="KW-1003">Cell membrane</keyword>
<dbReference type="PANTHER" id="PTHR16631">
    <property type="entry name" value="GLUCAN 1,3-BETA-GLUCOSIDASE"/>
    <property type="match status" value="1"/>
</dbReference>
<comment type="similarity">
    <text evidence="4 19">Belongs to the glycosyl hydrolase 17 family.</text>
</comment>
<evidence type="ECO:0000256" key="17">
    <source>
        <dbReference type="ARBA" id="ARBA00042373"/>
    </source>
</evidence>
<feature type="compositionally biased region" description="Low complexity" evidence="20">
    <location>
        <begin position="727"/>
        <end position="752"/>
    </location>
</feature>
<keyword evidence="26" id="KW-1185">Reference proteome</keyword>
<dbReference type="GO" id="GO:0042973">
    <property type="term" value="F:glucan endo-1,3-beta-D-glucosidase activity"/>
    <property type="evidence" value="ECO:0007669"/>
    <property type="project" value="UniProtKB-EC"/>
</dbReference>
<dbReference type="GO" id="GO:0005886">
    <property type="term" value="C:plasma membrane"/>
    <property type="evidence" value="ECO:0007669"/>
    <property type="project" value="UniProtKB-SubCell"/>
</dbReference>
<evidence type="ECO:0000256" key="3">
    <source>
        <dbReference type="ARBA" id="ARBA00004236"/>
    </source>
</evidence>
<evidence type="ECO:0000256" key="6">
    <source>
        <dbReference type="ARBA" id="ARBA00022475"/>
    </source>
</evidence>
<keyword evidence="8" id="KW-0964">Secreted</keyword>
<feature type="region of interest" description="Disordered" evidence="20">
    <location>
        <begin position="288"/>
        <end position="412"/>
    </location>
</feature>
<feature type="compositionally biased region" description="Low complexity" evidence="20">
    <location>
        <begin position="293"/>
        <end position="390"/>
    </location>
</feature>
<evidence type="ECO:0000256" key="7">
    <source>
        <dbReference type="ARBA" id="ARBA00022512"/>
    </source>
</evidence>
<evidence type="ECO:0000313" key="22">
    <source>
        <dbReference type="EMBL" id="KAG2503039.1"/>
    </source>
</evidence>
<dbReference type="EC" id="3.2.1.39" evidence="5"/>
<comment type="subcellular location">
    <subcellularLocation>
        <location evidence="3">Cell membrane</location>
    </subcellularLocation>
    <subcellularLocation>
        <location evidence="2">Secreted</location>
        <location evidence="2">Cell wall</location>
    </subcellularLocation>
</comment>
<feature type="compositionally biased region" description="Low complexity" evidence="20">
    <location>
        <begin position="399"/>
        <end position="412"/>
    </location>
</feature>
<evidence type="ECO:0000256" key="19">
    <source>
        <dbReference type="RuleBase" id="RU004335"/>
    </source>
</evidence>
<evidence type="ECO:0000256" key="13">
    <source>
        <dbReference type="ARBA" id="ARBA00023277"/>
    </source>
</evidence>
<sequence>MVCTSYKTVVVMLAALAMGSSQAGSLPGVCYAPWHHDTVTSDVLATDMAQIAEYFTSFRSFQAQYSGINVIETASNAGLKVAVGVQLTDSTAIDSEIQAVCDGYSSYPDAIEAVYVGNEDLVNGDFGTYDATTLTGYISQIKSCVGSEVPVGTVQRINEWLNADGASTLAAACDVIGVNIYPFFTSGDGTSVSKLEAQWAQMTAAGYDESKMHLTETGWPYEGEDYEGNSPSYDGMQEYLDDWATWSGSVQSSYWFMMYDTTVSYTGAEYEKHFGVFGDDMVAHVTIPGGSGSSTTTTTTSTTSSQSDDTTQQSTQSSTSDDTTQQTTQSSTAASTTDGESDVTQQTTQSSGSTTTDDSTQQTTTSSYTEDSSEETVTPAPTTSTSVDASASEEEETTTDTPAVTPAATTSTTTTTTSNCAIVFALMAAIAVGAVDAGALSNGICYAPWHHSEVTYDVVKADIDQVGQYFSSFRTFESRFSGVNAIDVAAAAGVKIAVGVQMGDAAGIDAEIQAVCDGYAKNPGSVEAVYVGNENLQNDGFGTYSADQLLGYISKVKGCVGDTPVGTVQRINEWLDADGAAALAGGCDILGVNIYPFFANGDQTAVEKLQSQWEQVTAKYDAGKLHVTETGWPSEGENYLNNVPSLDGLQQYLNDFATWSKDKGSSYYFMMFDTTTSYTGAQYELHFGVFDKDGKPKVTIPSGDGTTQTEAPAAGSQTEGSQATNVPAQTDAAATPAPTGTTNQGTTDEGTPATVSPESPATPAPTGSTDNGSYTPPSADTPSVTPAPTNPSSNDNTPEQQEQIVESGKGCEM</sequence>
<dbReference type="Gene3D" id="3.20.20.80">
    <property type="entry name" value="Glycosidases"/>
    <property type="match status" value="2"/>
</dbReference>
<keyword evidence="10" id="KW-0378">Hydrolase</keyword>
<keyword evidence="14" id="KW-0961">Cell wall biogenesis/degradation</keyword>
<evidence type="ECO:0000256" key="4">
    <source>
        <dbReference type="ARBA" id="ARBA00008773"/>
    </source>
</evidence>
<evidence type="ECO:0000256" key="12">
    <source>
        <dbReference type="ARBA" id="ARBA00023180"/>
    </source>
</evidence>
<dbReference type="InterPro" id="IPR017853">
    <property type="entry name" value="GH"/>
</dbReference>
<evidence type="ECO:0000256" key="10">
    <source>
        <dbReference type="ARBA" id="ARBA00022801"/>
    </source>
</evidence>
<evidence type="ECO:0000256" key="8">
    <source>
        <dbReference type="ARBA" id="ARBA00022525"/>
    </source>
</evidence>
<evidence type="ECO:0000256" key="18">
    <source>
        <dbReference type="ARBA" id="ARBA00043078"/>
    </source>
</evidence>
<dbReference type="InterPro" id="IPR050732">
    <property type="entry name" value="Beta-glucan_modifiers"/>
</dbReference>
<evidence type="ECO:0000256" key="20">
    <source>
        <dbReference type="SAM" id="MobiDB-lite"/>
    </source>
</evidence>
<evidence type="ECO:0000256" key="1">
    <source>
        <dbReference type="ARBA" id="ARBA00000382"/>
    </source>
</evidence>
<protein>
    <recommendedName>
        <fullName evidence="5">glucan endo-1,3-beta-D-glucosidase</fullName>
        <ecNumber evidence="5">3.2.1.39</ecNumber>
    </recommendedName>
    <alternativeName>
        <fullName evidence="18">Endo-1,3-beta-glucanase btgC</fullName>
    </alternativeName>
    <alternativeName>
        <fullName evidence="17">Laminarinase btgC</fullName>
    </alternativeName>
</protein>
<feature type="compositionally biased region" description="Polar residues" evidence="20">
    <location>
        <begin position="704"/>
        <end position="726"/>
    </location>
</feature>
<feature type="compositionally biased region" description="Polar residues" evidence="20">
    <location>
        <begin position="753"/>
        <end position="804"/>
    </location>
</feature>
<evidence type="ECO:0000256" key="11">
    <source>
        <dbReference type="ARBA" id="ARBA00023136"/>
    </source>
</evidence>
<evidence type="ECO:0000256" key="2">
    <source>
        <dbReference type="ARBA" id="ARBA00004191"/>
    </source>
</evidence>
<evidence type="ECO:0000313" key="24">
    <source>
        <dbReference type="EMBL" id="RLN06078.1"/>
    </source>
</evidence>
<dbReference type="Proteomes" id="UP000285883">
    <property type="component" value="Unassembled WGS sequence"/>
</dbReference>
<evidence type="ECO:0000313" key="27">
    <source>
        <dbReference type="Proteomes" id="UP000285883"/>
    </source>
</evidence>
<feature type="signal peptide" evidence="21">
    <location>
        <begin position="1"/>
        <end position="23"/>
    </location>
</feature>
<dbReference type="Proteomes" id="UP000792063">
    <property type="component" value="Unassembled WGS sequence"/>
</dbReference>
<evidence type="ECO:0000256" key="14">
    <source>
        <dbReference type="ARBA" id="ARBA00023316"/>
    </source>
</evidence>
<dbReference type="SUPFAM" id="SSF51445">
    <property type="entry name" value="(Trans)glycosidases"/>
    <property type="match status" value="2"/>
</dbReference>
<name>A0A3R7J5D3_9STRA</name>
<keyword evidence="13" id="KW-0119">Carbohydrate metabolism</keyword>
<evidence type="ECO:0000256" key="16">
    <source>
        <dbReference type="ARBA" id="ARBA00037649"/>
    </source>
</evidence>
<feature type="chain" id="PRO_5036092389" description="glucan endo-1,3-beta-D-glucosidase" evidence="21">
    <location>
        <begin position="24"/>
        <end position="813"/>
    </location>
</feature>
<evidence type="ECO:0000313" key="23">
    <source>
        <dbReference type="EMBL" id="KAG2505227.1"/>
    </source>
</evidence>
<dbReference type="EMBL" id="MBDN02000858">
    <property type="protein sequence ID" value="RLN73159.1"/>
    <property type="molecule type" value="Genomic_DNA"/>
</dbReference>
<evidence type="ECO:0000313" key="25">
    <source>
        <dbReference type="EMBL" id="RLN73159.1"/>
    </source>
</evidence>
<dbReference type="GO" id="GO:0071555">
    <property type="term" value="P:cell wall organization"/>
    <property type="evidence" value="ECO:0007669"/>
    <property type="project" value="UniProtKB-KW"/>
</dbReference>
<dbReference type="GO" id="GO:0000272">
    <property type="term" value="P:polysaccharide catabolic process"/>
    <property type="evidence" value="ECO:0007669"/>
    <property type="project" value="UniProtKB-KW"/>
</dbReference>
<organism evidence="24 27">
    <name type="scientific">Phytophthora kernoviae</name>
    <dbReference type="NCBI Taxonomy" id="325452"/>
    <lineage>
        <taxon>Eukaryota</taxon>
        <taxon>Sar</taxon>
        <taxon>Stramenopiles</taxon>
        <taxon>Oomycota</taxon>
        <taxon>Peronosporomycetes</taxon>
        <taxon>Peronosporales</taxon>
        <taxon>Peronosporaceae</taxon>
        <taxon>Phytophthora</taxon>
    </lineage>
</organism>
<dbReference type="EMBL" id="JPWV03000864">
    <property type="protein sequence ID" value="KAG2503039.1"/>
    <property type="molecule type" value="Genomic_DNA"/>
</dbReference>
<gene>
    <name evidence="24" type="ORF">BBI17_009607</name>
    <name evidence="25" type="ORF">BBO99_00009558</name>
    <name evidence="22" type="ORF">JM16_009389</name>
    <name evidence="23" type="ORF">JM18_009489</name>
</gene>
<keyword evidence="12" id="KW-0325">Glycoprotein</keyword>
<dbReference type="STRING" id="325452.A0A3R7J5D3"/>
<comment type="function">
    <text evidence="16">Glucanases play a role in cell expansion during growth, in cell-cell fusion during mating, and in spore release during sporulation. This enzyme may be involved in beta-glucan degradation. Active on laminarin and lichenan.</text>
</comment>
<dbReference type="Proteomes" id="UP000785171">
    <property type="component" value="Unassembled WGS sequence"/>
</dbReference>
<evidence type="ECO:0000256" key="9">
    <source>
        <dbReference type="ARBA" id="ARBA00022729"/>
    </source>
</evidence>
<reference evidence="22" key="1">
    <citation type="journal article" date="2015" name="Genom Data">
        <title>Genome sequences of six Phytophthora species associated with forests in New Zealand.</title>
        <authorList>
            <person name="Studholme D.J."/>
            <person name="McDougal R.L."/>
            <person name="Sambles C."/>
            <person name="Hansen E."/>
            <person name="Hardy G."/>
            <person name="Grant M."/>
            <person name="Ganley R.J."/>
            <person name="Williams N.M."/>
        </authorList>
    </citation>
    <scope>NUCLEOTIDE SEQUENCE</scope>
    <source>
        <strain evidence="22">NZFS 2646</strain>
        <strain evidence="23">NZFS 3630</strain>
    </source>
</reference>
<reference evidence="26 27" key="2">
    <citation type="submission" date="2018-07" db="EMBL/GenBank/DDBJ databases">
        <title>Genome sequencing of oomycete isolates from Chile give support for New Zealand origin for Phytophthora kernoviae and make available the first Nothophytophthora sp. genome.</title>
        <authorList>
            <person name="Studholme D.J."/>
            <person name="Sanfuentes E."/>
            <person name="Panda P."/>
            <person name="Hill R."/>
            <person name="Sambles C."/>
            <person name="Grant M."/>
            <person name="Williams N.M."/>
            <person name="Mcdougal R.L."/>
        </authorList>
    </citation>
    <scope>NUCLEOTIDE SEQUENCE [LARGE SCALE GENOMIC DNA]</scope>
    <source>
        <strain evidence="24">Chile2</strain>
        <strain evidence="25">Chile4</strain>
    </source>
</reference>
<evidence type="ECO:0000256" key="15">
    <source>
        <dbReference type="ARBA" id="ARBA00023326"/>
    </source>
</evidence>
<keyword evidence="7" id="KW-0134">Cell wall</keyword>
<evidence type="ECO:0000256" key="5">
    <source>
        <dbReference type="ARBA" id="ARBA00012780"/>
    </source>
</evidence>
<reference evidence="22" key="3">
    <citation type="submission" date="2020-06" db="EMBL/GenBank/DDBJ databases">
        <authorList>
            <person name="Studholme D.J."/>
        </authorList>
    </citation>
    <scope>NUCLEOTIDE SEQUENCE</scope>
    <source>
        <strain evidence="22">NZFS 2646</strain>
        <strain evidence="23">NZFS 3630</strain>
    </source>
</reference>
<evidence type="ECO:0000256" key="21">
    <source>
        <dbReference type="SAM" id="SignalP"/>
    </source>
</evidence>
<accession>A0A3R7J5D3</accession>
<keyword evidence="11" id="KW-0472">Membrane</keyword>
<dbReference type="AlphaFoldDB" id="A0A3R7J5D3"/>